<keyword evidence="1" id="KW-1003">Cell membrane</keyword>
<evidence type="ECO:0000256" key="2">
    <source>
        <dbReference type="ARBA" id="ARBA00022519"/>
    </source>
</evidence>
<evidence type="ECO:0000256" key="3">
    <source>
        <dbReference type="ARBA" id="ARBA00022723"/>
    </source>
</evidence>
<dbReference type="OrthoDB" id="9802481at2"/>
<dbReference type="EMBL" id="CP000383">
    <property type="protein sequence ID" value="ABG61045.1"/>
    <property type="molecule type" value="Genomic_DNA"/>
</dbReference>
<sequence>MKTHYRTIVLSDIHLGTSSSKAKEVSNFLKNHTCDTLLLNGDIIDGWQLQKYGKWKKSHTRFFRRVIKMTEQNKTKVYYLRGNHDDFLDTILPLSFGNIHIDREYIHQGATGKMYYVVHGDVFDTVTSQLKWIAKLGDVGYTFLLWLNKHYNNYRVKRGLPYYSLSQAVKQKVKTAVSYISDFEMQLADLARSRKCDGVICGHIHQPAIKEYNGIEYLNSGDWVETLSALVETIHGEWKLIYYNQAFDEDRDSTEDADDPLFVFENMARFSKDVTIYKPRYSAFNGMNPADNLATNNQ</sequence>
<dbReference type="PANTHER" id="PTHR34990">
    <property type="entry name" value="UDP-2,3-DIACYLGLUCOSAMINE HYDROLASE-RELATED"/>
    <property type="match status" value="1"/>
</dbReference>
<keyword evidence="2" id="KW-0997">Cell inner membrane</keyword>
<reference evidence="7 8" key="1">
    <citation type="journal article" date="2007" name="Appl. Environ. Microbiol.">
        <title>Genome sequence of the cellulolytic gliding bacterium Cytophaga hutchinsonii.</title>
        <authorList>
            <person name="Xie G."/>
            <person name="Bruce D.C."/>
            <person name="Challacombe J.F."/>
            <person name="Chertkov O."/>
            <person name="Detter J.C."/>
            <person name="Gilna P."/>
            <person name="Han C.S."/>
            <person name="Lucas S."/>
            <person name="Misra M."/>
            <person name="Myers G.L."/>
            <person name="Richardson P."/>
            <person name="Tapia R."/>
            <person name="Thayer N."/>
            <person name="Thompson L.S."/>
            <person name="Brettin T.S."/>
            <person name="Henrissat B."/>
            <person name="Wilson D.B."/>
            <person name="McBride M.J."/>
        </authorList>
    </citation>
    <scope>NUCLEOTIDE SEQUENCE [LARGE SCALE GENOMIC DNA]</scope>
    <source>
        <strain evidence="8">ATCC 33406 / DSM 1761 / CIP 103989 / NBRC 15051 / NCIMB 9469 / D465</strain>
    </source>
</reference>
<dbReference type="InterPro" id="IPR029052">
    <property type="entry name" value="Metallo-depent_PP-like"/>
</dbReference>
<proteinExistence type="predicted"/>
<dbReference type="GO" id="GO:0009245">
    <property type="term" value="P:lipid A biosynthetic process"/>
    <property type="evidence" value="ECO:0007669"/>
    <property type="project" value="TreeGrafter"/>
</dbReference>
<dbReference type="RefSeq" id="WP_011587150.1">
    <property type="nucleotide sequence ID" value="NC_008255.1"/>
</dbReference>
<dbReference type="SUPFAM" id="SSF56300">
    <property type="entry name" value="Metallo-dependent phosphatases"/>
    <property type="match status" value="1"/>
</dbReference>
<dbReference type="CDD" id="cd07398">
    <property type="entry name" value="MPP_YbbF-LpxH"/>
    <property type="match status" value="1"/>
</dbReference>
<keyword evidence="3" id="KW-0479">Metal-binding</keyword>
<dbReference type="KEGG" id="chu:CHU_3813"/>
<evidence type="ECO:0000313" key="7">
    <source>
        <dbReference type="EMBL" id="ABG61045.1"/>
    </source>
</evidence>
<evidence type="ECO:0000256" key="1">
    <source>
        <dbReference type="ARBA" id="ARBA00022475"/>
    </source>
</evidence>
<feature type="domain" description="Calcineurin-like phosphoesterase" evidence="6">
    <location>
        <begin position="6"/>
        <end position="207"/>
    </location>
</feature>
<protein>
    <recommendedName>
        <fullName evidence="6">Calcineurin-like phosphoesterase domain-containing protein</fullName>
    </recommendedName>
</protein>
<dbReference type="Gene3D" id="3.60.21.10">
    <property type="match status" value="1"/>
</dbReference>
<evidence type="ECO:0000256" key="4">
    <source>
        <dbReference type="ARBA" id="ARBA00023136"/>
    </source>
</evidence>
<evidence type="ECO:0000313" key="8">
    <source>
        <dbReference type="Proteomes" id="UP000001822"/>
    </source>
</evidence>
<organism evidence="7 8">
    <name type="scientific">Cytophaga hutchinsonii (strain ATCC 33406 / DSM 1761 / CIP 103989 / NBRC 15051 / NCIMB 9469 / D465)</name>
    <dbReference type="NCBI Taxonomy" id="269798"/>
    <lineage>
        <taxon>Bacteria</taxon>
        <taxon>Pseudomonadati</taxon>
        <taxon>Bacteroidota</taxon>
        <taxon>Cytophagia</taxon>
        <taxon>Cytophagales</taxon>
        <taxon>Cytophagaceae</taxon>
        <taxon>Cytophaga</taxon>
    </lineage>
</organism>
<evidence type="ECO:0000256" key="5">
    <source>
        <dbReference type="ARBA" id="ARBA00023211"/>
    </source>
</evidence>
<keyword evidence="8" id="KW-1185">Reference proteome</keyword>
<dbReference type="Proteomes" id="UP000001822">
    <property type="component" value="Chromosome"/>
</dbReference>
<dbReference type="PANTHER" id="PTHR34990:SF2">
    <property type="entry name" value="BLL8164 PROTEIN"/>
    <property type="match status" value="1"/>
</dbReference>
<dbReference type="GO" id="GO:0008758">
    <property type="term" value="F:UDP-2,3-diacylglucosamine hydrolase activity"/>
    <property type="evidence" value="ECO:0007669"/>
    <property type="project" value="TreeGrafter"/>
</dbReference>
<dbReference type="GO" id="GO:0016020">
    <property type="term" value="C:membrane"/>
    <property type="evidence" value="ECO:0007669"/>
    <property type="project" value="GOC"/>
</dbReference>
<gene>
    <name evidence="7" type="ordered locus">CHU_3813</name>
</gene>
<dbReference type="AlphaFoldDB" id="A0A6N4SWR2"/>
<keyword evidence="5" id="KW-0464">Manganese</keyword>
<dbReference type="Pfam" id="PF00149">
    <property type="entry name" value="Metallophos"/>
    <property type="match status" value="1"/>
</dbReference>
<dbReference type="GO" id="GO:0046872">
    <property type="term" value="F:metal ion binding"/>
    <property type="evidence" value="ECO:0007669"/>
    <property type="project" value="UniProtKB-KW"/>
</dbReference>
<name>A0A6N4SWR2_CYTH3</name>
<dbReference type="InterPro" id="IPR043461">
    <property type="entry name" value="LpxH-like"/>
</dbReference>
<evidence type="ECO:0000259" key="6">
    <source>
        <dbReference type="Pfam" id="PF00149"/>
    </source>
</evidence>
<keyword evidence="4" id="KW-0472">Membrane</keyword>
<dbReference type="InterPro" id="IPR004843">
    <property type="entry name" value="Calcineurin-like_PHP"/>
</dbReference>
<accession>A0A6N4SWR2</accession>